<organism evidence="4 5">
    <name type="scientific">Nesterenkonia cremea</name>
    <dbReference type="NCBI Taxonomy" id="1882340"/>
    <lineage>
        <taxon>Bacteria</taxon>
        <taxon>Bacillati</taxon>
        <taxon>Actinomycetota</taxon>
        <taxon>Actinomycetes</taxon>
        <taxon>Micrococcales</taxon>
        <taxon>Micrococcaceae</taxon>
        <taxon>Nesterenkonia</taxon>
    </lineage>
</organism>
<dbReference type="GO" id="GO:0005829">
    <property type="term" value="C:cytosol"/>
    <property type="evidence" value="ECO:0007669"/>
    <property type="project" value="TreeGrafter"/>
</dbReference>
<dbReference type="PANTHER" id="PTHR43384">
    <property type="entry name" value="SEPTUM SITE-DETERMINING PROTEIN MIND HOMOLOG, CHLOROPLASTIC-RELATED"/>
    <property type="match status" value="1"/>
</dbReference>
<reference evidence="4" key="1">
    <citation type="journal article" date="2014" name="Int. J. Syst. Evol. Microbiol.">
        <title>Complete genome sequence of Corynebacterium casei LMG S-19264T (=DSM 44701T), isolated from a smear-ripened cheese.</title>
        <authorList>
            <consortium name="US DOE Joint Genome Institute (JGI-PGF)"/>
            <person name="Walter F."/>
            <person name="Albersmeier A."/>
            <person name="Kalinowski J."/>
            <person name="Ruckert C."/>
        </authorList>
    </citation>
    <scope>NUCLEOTIDE SEQUENCE</scope>
    <source>
        <strain evidence="4">CGMCC 1.15388</strain>
    </source>
</reference>
<evidence type="ECO:0000256" key="2">
    <source>
        <dbReference type="ARBA" id="ARBA00022840"/>
    </source>
</evidence>
<gene>
    <name evidence="4" type="ORF">GCM10011401_04420</name>
</gene>
<accession>A0A917ENN7</accession>
<dbReference type="GO" id="GO:0009898">
    <property type="term" value="C:cytoplasmic side of plasma membrane"/>
    <property type="evidence" value="ECO:0007669"/>
    <property type="project" value="TreeGrafter"/>
</dbReference>
<dbReference type="GO" id="GO:0016887">
    <property type="term" value="F:ATP hydrolysis activity"/>
    <property type="evidence" value="ECO:0007669"/>
    <property type="project" value="TreeGrafter"/>
</dbReference>
<keyword evidence="5" id="KW-1185">Reference proteome</keyword>
<feature type="region of interest" description="Disordered" evidence="3">
    <location>
        <begin position="1"/>
        <end position="47"/>
    </location>
</feature>
<evidence type="ECO:0000256" key="3">
    <source>
        <dbReference type="SAM" id="MobiDB-lite"/>
    </source>
</evidence>
<name>A0A917ENN7_9MICC</name>
<dbReference type="AlphaFoldDB" id="A0A917ENN7"/>
<keyword evidence="2" id="KW-0067">ATP-binding</keyword>
<evidence type="ECO:0000256" key="1">
    <source>
        <dbReference type="ARBA" id="ARBA00022741"/>
    </source>
</evidence>
<sequence length="314" mass="33759">MTDQHRPPSSGSARALMGFGSATDTAPDADPSPAQPPEPAPTPAAAPVHRTLSPQRLTHEIYEFLSGSKLSRELQTHWETIRKPAVSGRRVGLHGLHGGVGTTTAATLLAQALSSVRAEPVLILDLAAHRSTAAQRLGAEERSLGKVLAQLLKLPPNSNPERAREILGLDQGGVSCLSLGPDQRLKEDHWRRLMGTLSRSVPFTVIDLGSGYMTPNAAKAAGHCHTVISVSAPGRQEPQEEPDAHLADHLQPRTPVLKLLSKNSTRRRLLGGHAVTMPWDPRAALDSECRAEKLRRRSRTALLRLTGRAAEAVL</sequence>
<feature type="compositionally biased region" description="Low complexity" evidence="3">
    <location>
        <begin position="22"/>
        <end position="32"/>
    </location>
</feature>
<reference evidence="4" key="2">
    <citation type="submission" date="2020-09" db="EMBL/GenBank/DDBJ databases">
        <authorList>
            <person name="Sun Q."/>
            <person name="Zhou Y."/>
        </authorList>
    </citation>
    <scope>NUCLEOTIDE SEQUENCE</scope>
    <source>
        <strain evidence="4">CGMCC 1.15388</strain>
    </source>
</reference>
<feature type="compositionally biased region" description="Pro residues" evidence="3">
    <location>
        <begin position="33"/>
        <end position="44"/>
    </location>
</feature>
<comment type="caution">
    <text evidence="4">The sequence shown here is derived from an EMBL/GenBank/DDBJ whole genome shotgun (WGS) entry which is preliminary data.</text>
</comment>
<dbReference type="Gene3D" id="3.40.50.300">
    <property type="entry name" value="P-loop containing nucleotide triphosphate hydrolases"/>
    <property type="match status" value="1"/>
</dbReference>
<evidence type="ECO:0008006" key="6">
    <source>
        <dbReference type="Google" id="ProtNLM"/>
    </source>
</evidence>
<dbReference type="Proteomes" id="UP000633136">
    <property type="component" value="Unassembled WGS sequence"/>
</dbReference>
<dbReference type="RefSeq" id="WP_188682425.1">
    <property type="nucleotide sequence ID" value="NZ_BMIS01000001.1"/>
</dbReference>
<evidence type="ECO:0000313" key="4">
    <source>
        <dbReference type="EMBL" id="GGE60621.1"/>
    </source>
</evidence>
<dbReference type="InterPro" id="IPR027417">
    <property type="entry name" value="P-loop_NTPase"/>
</dbReference>
<dbReference type="SUPFAM" id="SSF52540">
    <property type="entry name" value="P-loop containing nucleoside triphosphate hydrolases"/>
    <property type="match status" value="1"/>
</dbReference>
<protein>
    <recommendedName>
        <fullName evidence="6">MinD-like ATPase involved in chromosome partitioning or flagellar assembly</fullName>
    </recommendedName>
</protein>
<dbReference type="PANTHER" id="PTHR43384:SF6">
    <property type="entry name" value="SEPTUM SITE-DETERMINING PROTEIN MIND HOMOLOG, CHLOROPLASTIC"/>
    <property type="match status" value="1"/>
</dbReference>
<proteinExistence type="predicted"/>
<dbReference type="GO" id="GO:0005524">
    <property type="term" value="F:ATP binding"/>
    <property type="evidence" value="ECO:0007669"/>
    <property type="project" value="UniProtKB-KW"/>
</dbReference>
<dbReference type="EMBL" id="BMIS01000001">
    <property type="protein sequence ID" value="GGE60621.1"/>
    <property type="molecule type" value="Genomic_DNA"/>
</dbReference>
<dbReference type="GO" id="GO:0051782">
    <property type="term" value="P:negative regulation of cell division"/>
    <property type="evidence" value="ECO:0007669"/>
    <property type="project" value="TreeGrafter"/>
</dbReference>
<evidence type="ECO:0000313" key="5">
    <source>
        <dbReference type="Proteomes" id="UP000633136"/>
    </source>
</evidence>
<keyword evidence="1" id="KW-0547">Nucleotide-binding</keyword>
<dbReference type="InterPro" id="IPR050625">
    <property type="entry name" value="ParA/MinD_ATPase"/>
</dbReference>